<dbReference type="AlphaFoldDB" id="A0A1F2P8C2"/>
<dbReference type="GO" id="GO:0003677">
    <property type="term" value="F:DNA binding"/>
    <property type="evidence" value="ECO:0007669"/>
    <property type="project" value="UniProtKB-KW"/>
</dbReference>
<keyword evidence="4" id="KW-1185">Reference proteome</keyword>
<organism evidence="3 4">
    <name type="scientific">Candidatus Syntropharchaeum caldarium</name>
    <dbReference type="NCBI Taxonomy" id="1838285"/>
    <lineage>
        <taxon>Archaea</taxon>
        <taxon>Methanobacteriati</taxon>
        <taxon>Methanobacteriota</taxon>
        <taxon>Stenosarchaea group</taxon>
        <taxon>Methanomicrobia</taxon>
        <taxon>Methanosarcinales</taxon>
        <taxon>ANME-2 cluster</taxon>
        <taxon>Candidatus Syntropharchaeum</taxon>
    </lineage>
</organism>
<sequence length="382" mass="42649">MVLKMDELLTDEIIEIYKGLEDKLSLKEFKSRVEEKIEEMGGFCDTRSASLLIAQEFGVTKSTTIGQIIDGWSEEKNGTAVSVEGQVIRIDTIKEFEKYDGSPGRVANILISDDTGTIRTVLWDKLTDLIQDGGLRLGTIINLNGHVKEGYRGPEITAEQVEIVRHEPGFEPRNITIKEIKDGMDAISVVGRVLEIGDVRTFSRKNGTVGKVGTIMIGDITGKIRVTLWDDRALDIESLAVGNSVRISNAYAKKRYNVVELYVGSHGQIEPIDEDVPYEEKITPIRDIRPDGFYNVIGDLIGIEPVHEFMRKDGSQGRVVKIRIVDATGKINVSLWNEHVDFTKELDLGQTIKITDAFAKVGFNNEIDLSVGWRSNLELLKK</sequence>
<dbReference type="CDD" id="cd04491">
    <property type="entry name" value="SoSSB_OBF"/>
    <property type="match status" value="3"/>
</dbReference>
<dbReference type="InterPro" id="IPR051231">
    <property type="entry name" value="SOSS-B"/>
</dbReference>
<accession>A0A1F2P8C2</accession>
<dbReference type="SUPFAM" id="SSF50249">
    <property type="entry name" value="Nucleic acid-binding proteins"/>
    <property type="match status" value="3"/>
</dbReference>
<evidence type="ECO:0000313" key="3">
    <source>
        <dbReference type="EMBL" id="OFV67579.1"/>
    </source>
</evidence>
<name>A0A1F2P8C2_9EURY</name>
<evidence type="ECO:0000256" key="1">
    <source>
        <dbReference type="ARBA" id="ARBA00023125"/>
    </source>
</evidence>
<proteinExistence type="predicted"/>
<dbReference type="Gene3D" id="2.40.50.140">
    <property type="entry name" value="Nucleic acid-binding proteins"/>
    <property type="match status" value="3"/>
</dbReference>
<dbReference type="STRING" id="1838285.SCAL_001497"/>
<reference evidence="3" key="1">
    <citation type="submission" date="2016-05" db="EMBL/GenBank/DDBJ databases">
        <title>Microbial consortia oxidize butane by reversing methanogenesis.</title>
        <authorList>
            <person name="Laso-Perez R."/>
            <person name="Richter M."/>
            <person name="Wegener G."/>
            <person name="Musat F."/>
        </authorList>
    </citation>
    <scope>NUCLEOTIDE SEQUENCE [LARGE SCALE GENOMIC DNA]</scope>
    <source>
        <strain evidence="3">BOX2</strain>
    </source>
</reference>
<dbReference type="GO" id="GO:0000724">
    <property type="term" value="P:double-strand break repair via homologous recombination"/>
    <property type="evidence" value="ECO:0007669"/>
    <property type="project" value="TreeGrafter"/>
</dbReference>
<protein>
    <submittedName>
        <fullName evidence="3">Replication protein A</fullName>
    </submittedName>
</protein>
<dbReference type="PANTHER" id="PTHR13356">
    <property type="entry name" value="OB FOLD NUCLEIC ACID BINDING PROTEIN-RELATED"/>
    <property type="match status" value="1"/>
</dbReference>
<dbReference type="InterPro" id="IPR004365">
    <property type="entry name" value="NA-bd_OB_tRNA"/>
</dbReference>
<dbReference type="Proteomes" id="UP000186940">
    <property type="component" value="Unassembled WGS sequence"/>
</dbReference>
<evidence type="ECO:0000259" key="2">
    <source>
        <dbReference type="Pfam" id="PF01336"/>
    </source>
</evidence>
<dbReference type="PANTHER" id="PTHR13356:SF0">
    <property type="entry name" value="SOSS COMPLEX SUBUNIT B HOMOLOG"/>
    <property type="match status" value="1"/>
</dbReference>
<feature type="domain" description="OB" evidence="2">
    <location>
        <begin position="81"/>
        <end position="164"/>
    </location>
</feature>
<dbReference type="GO" id="GO:0010212">
    <property type="term" value="P:response to ionizing radiation"/>
    <property type="evidence" value="ECO:0007669"/>
    <property type="project" value="TreeGrafter"/>
</dbReference>
<comment type="caution">
    <text evidence="3">The sequence shown here is derived from an EMBL/GenBank/DDBJ whole genome shotgun (WGS) entry which is preliminary data.</text>
</comment>
<evidence type="ECO:0000313" key="4">
    <source>
        <dbReference type="Proteomes" id="UP000186940"/>
    </source>
</evidence>
<dbReference type="InterPro" id="IPR012340">
    <property type="entry name" value="NA-bd_OB-fold"/>
</dbReference>
<dbReference type="EMBL" id="LYOS01000004">
    <property type="protein sequence ID" value="OFV67579.1"/>
    <property type="molecule type" value="Genomic_DNA"/>
</dbReference>
<dbReference type="Pfam" id="PF01336">
    <property type="entry name" value="tRNA_anti-codon"/>
    <property type="match status" value="1"/>
</dbReference>
<dbReference type="PATRIC" id="fig|1838285.3.peg.1520"/>
<keyword evidence="1" id="KW-0238">DNA-binding</keyword>
<gene>
    <name evidence="3" type="ORF">SCAL_001497</name>
</gene>